<dbReference type="Proteomes" id="UP000631653">
    <property type="component" value="Unassembled WGS sequence"/>
</dbReference>
<dbReference type="CDD" id="cd11336">
    <property type="entry name" value="AmyAc_MTSase"/>
    <property type="match status" value="1"/>
</dbReference>
<dbReference type="PANTHER" id="PTHR10357">
    <property type="entry name" value="ALPHA-AMYLASE FAMILY MEMBER"/>
    <property type="match status" value="1"/>
</dbReference>
<dbReference type="EMBL" id="WOSY01000008">
    <property type="protein sequence ID" value="NHN89009.1"/>
    <property type="molecule type" value="Genomic_DNA"/>
</dbReference>
<dbReference type="PANTHER" id="PTHR10357:SF216">
    <property type="entry name" value="MALTOOLIGOSYL TREHALOSE SYNTHASE-RELATED"/>
    <property type="match status" value="1"/>
</dbReference>
<name>A0ABX0K018_9PROT</name>
<comment type="caution">
    <text evidence="2">The sequence shown here is derived from an EMBL/GenBank/DDBJ whole genome shotgun (WGS) entry which is preliminary data.</text>
</comment>
<dbReference type="RefSeq" id="WP_173570313.1">
    <property type="nucleotide sequence ID" value="NZ_WOSY01000008.1"/>
</dbReference>
<dbReference type="SUPFAM" id="SSF51445">
    <property type="entry name" value="(Trans)glycosidases"/>
    <property type="match status" value="1"/>
</dbReference>
<reference evidence="2 3" key="1">
    <citation type="journal article" date="2020" name="Int. J. Syst. Evol. Microbiol.">
        <title>Novel acetic acid bacteria from cider fermentations: Acetobacter conturbans sp. nov. and Acetobacter fallax sp. nov.</title>
        <authorList>
            <person name="Sombolestani A.S."/>
            <person name="Cleenwerck I."/>
            <person name="Cnockaert M."/>
            <person name="Borremans W."/>
            <person name="Wieme A.D."/>
            <person name="De Vuyst L."/>
            <person name="Vandamme P."/>
        </authorList>
    </citation>
    <scope>NUCLEOTIDE SEQUENCE [LARGE SCALE GENOMIC DNA]</scope>
    <source>
        <strain evidence="2 3">LMG 1627</strain>
    </source>
</reference>
<dbReference type="InterPro" id="IPR017853">
    <property type="entry name" value="GH"/>
</dbReference>
<dbReference type="Pfam" id="PF00128">
    <property type="entry name" value="Alpha-amylase"/>
    <property type="match status" value="1"/>
</dbReference>
<evidence type="ECO:0000259" key="1">
    <source>
        <dbReference type="SMART" id="SM00642"/>
    </source>
</evidence>
<dbReference type="Gene3D" id="3.30.1590.10">
    <property type="entry name" value="Maltooligosyl trehalose synthase, domain 2"/>
    <property type="match status" value="1"/>
</dbReference>
<feature type="domain" description="Glycosyl hydrolase family 13 catalytic" evidence="1">
    <location>
        <begin position="18"/>
        <end position="508"/>
    </location>
</feature>
<dbReference type="NCBIfam" id="TIGR02401">
    <property type="entry name" value="trehalose_TreY"/>
    <property type="match status" value="1"/>
</dbReference>
<dbReference type="InterPro" id="IPR006047">
    <property type="entry name" value="GH13_cat_dom"/>
</dbReference>
<evidence type="ECO:0000313" key="2">
    <source>
        <dbReference type="EMBL" id="NHN89009.1"/>
    </source>
</evidence>
<evidence type="ECO:0000313" key="3">
    <source>
        <dbReference type="Proteomes" id="UP000631653"/>
    </source>
</evidence>
<dbReference type="InterPro" id="IPR012767">
    <property type="entry name" value="Trehalose_TreY"/>
</dbReference>
<keyword evidence="3" id="KW-1185">Reference proteome</keyword>
<accession>A0ABX0K018</accession>
<protein>
    <submittedName>
        <fullName evidence="2">Malto-oligosyltrehalose synthase</fullName>
    </submittedName>
</protein>
<organism evidence="2 3">
    <name type="scientific">Acetobacter conturbans</name>
    <dbReference type="NCBI Taxonomy" id="1737472"/>
    <lineage>
        <taxon>Bacteria</taxon>
        <taxon>Pseudomonadati</taxon>
        <taxon>Pseudomonadota</taxon>
        <taxon>Alphaproteobacteria</taxon>
        <taxon>Acetobacterales</taxon>
        <taxon>Acetobacteraceae</taxon>
        <taxon>Acetobacter</taxon>
    </lineage>
</organism>
<gene>
    <name evidence="2" type="primary">treY</name>
    <name evidence="2" type="ORF">GOB81_10240</name>
</gene>
<dbReference type="SMART" id="SM00642">
    <property type="entry name" value="Aamy"/>
    <property type="match status" value="1"/>
</dbReference>
<sequence>MSRSRPALRATVRLQFRQGFTLDHACKLVPYFAELGVSHIYASPLLTSTPGSTHGYDILDYSQIDPAVGGEAALRRLAVALQAHDMGLILDIVPNHMAVGGAGNRWWEHVLAWGISSPYAEFFDIAWNIPAPSITGRVLLPFLDRPFGEALLAGALILKYDHDSALFFIHHHEHRFPVSPVHYGTFLRNMDMPSSLSAALSTVADRGKWDEDCQHTLRGLAVWLQTSEGQDVLTALSMRFSAAHQPGREQLQSLIARQHWVATWWRTASEIINWRRFFDNTSLGALCVEREAVFTATHRYVLVLLEEGLIDGLRIDHIDGLTAPAAYCHRLRQQMEARGHFSKTHISIHVEKITISQETLPTEWDVDGTTGYDFMEQVSALLHDAHGSASLDTLWAYCRSEVPMSMAETALTARKEILPALFTAEFDRLIGKMLLALREASYSASEVTEPGIRKVTGILLCHFLRYRTYYADSFPLDHTADLGALMHAVAQAREDLPSFRHALLDRIAHLLTAHVETFPSQHIRDVQRAFEHLTAPLAAKSLEDTAFYRNVRLISRNEVGSHPDTLGLSVVSFHDACLKRQAAYPRAMLATATHDHKRGEDSRMRIAVLSEVAESWSEVITQWLRDLPPATGPDTTDALMLYQTLLGVWPLDGDLDEVLHCRVSTWLTKALREGKRHTSWLDPNESYEGACQDYLTRLFDSGHSSRFQTEMSDFLWRIAPSAALNSLSQTLLRLTTPGIPDLYQGCELWDFSLVDPDNRRPVDYERRALLLANLPDFDKAATTWKDGTIKFRLIQQLLTFRKQHPGLFLRGAYHPIAVNSEHVVAFLRVWENRRLLVLAPRHTHAFAPDVTSLAFTRSPEALVLPDACHGRWRSLLHTDLQREISSNAILPFLPGMVPLECLISEE</sequence>
<dbReference type="Gene3D" id="3.20.20.80">
    <property type="entry name" value="Glycosidases"/>
    <property type="match status" value="4"/>
</dbReference>
<proteinExistence type="predicted"/>